<dbReference type="PANTHER" id="PTHR43297">
    <property type="entry name" value="OLIGOPEPTIDE TRANSPORT ATP-BINDING PROTEIN APPD"/>
    <property type="match status" value="1"/>
</dbReference>
<keyword evidence="6 10" id="KW-0067">ATP-binding</keyword>
<accession>A0A563DYW0</accession>
<keyword evidence="5" id="KW-0547">Nucleotide-binding</keyword>
<dbReference type="Gene3D" id="3.40.50.300">
    <property type="entry name" value="P-loop containing nucleotide triphosphate hydrolases"/>
    <property type="match status" value="1"/>
</dbReference>
<evidence type="ECO:0000256" key="5">
    <source>
        <dbReference type="ARBA" id="ARBA00022741"/>
    </source>
</evidence>
<dbReference type="GO" id="GO:0005886">
    <property type="term" value="C:plasma membrane"/>
    <property type="evidence" value="ECO:0007669"/>
    <property type="project" value="UniProtKB-SubCell"/>
</dbReference>
<dbReference type="InterPro" id="IPR017871">
    <property type="entry name" value="ABC_transporter-like_CS"/>
</dbReference>
<evidence type="ECO:0000256" key="6">
    <source>
        <dbReference type="ARBA" id="ARBA00022840"/>
    </source>
</evidence>
<feature type="domain" description="ABC transporter" evidence="9">
    <location>
        <begin position="13"/>
        <end position="263"/>
    </location>
</feature>
<dbReference type="Proteomes" id="UP000320244">
    <property type="component" value="Unassembled WGS sequence"/>
</dbReference>
<evidence type="ECO:0000256" key="2">
    <source>
        <dbReference type="ARBA" id="ARBA00005417"/>
    </source>
</evidence>
<comment type="subcellular location">
    <subcellularLocation>
        <location evidence="1">Cell membrane</location>
        <topology evidence="1">Peripheral membrane protein</topology>
    </subcellularLocation>
</comment>
<dbReference type="InterPro" id="IPR027417">
    <property type="entry name" value="P-loop_NTPase"/>
</dbReference>
<evidence type="ECO:0000259" key="9">
    <source>
        <dbReference type="PROSITE" id="PS50893"/>
    </source>
</evidence>
<evidence type="ECO:0000256" key="1">
    <source>
        <dbReference type="ARBA" id="ARBA00004202"/>
    </source>
</evidence>
<dbReference type="Pfam" id="PF00005">
    <property type="entry name" value="ABC_tran"/>
    <property type="match status" value="1"/>
</dbReference>
<keyword evidence="7" id="KW-0472">Membrane</keyword>
<protein>
    <submittedName>
        <fullName evidence="10">ABC transporter ATP-binding protein</fullName>
    </submittedName>
</protein>
<dbReference type="Pfam" id="PF08352">
    <property type="entry name" value="oligo_HPY"/>
    <property type="match status" value="1"/>
</dbReference>
<dbReference type="SUPFAM" id="SSF52540">
    <property type="entry name" value="P-loop containing nucleoside triphosphate hydrolases"/>
    <property type="match status" value="1"/>
</dbReference>
<feature type="compositionally biased region" description="Basic and acidic residues" evidence="8">
    <location>
        <begin position="352"/>
        <end position="361"/>
    </location>
</feature>
<name>A0A563DYW0_9MICO</name>
<keyword evidence="4" id="KW-1003">Cell membrane</keyword>
<keyword evidence="3" id="KW-0813">Transport</keyword>
<evidence type="ECO:0000256" key="8">
    <source>
        <dbReference type="SAM" id="MobiDB-lite"/>
    </source>
</evidence>
<dbReference type="EMBL" id="VCQV01000021">
    <property type="protein sequence ID" value="TWP35152.1"/>
    <property type="molecule type" value="Genomic_DNA"/>
</dbReference>
<dbReference type="AlphaFoldDB" id="A0A563DYW0"/>
<feature type="region of interest" description="Disordered" evidence="8">
    <location>
        <begin position="342"/>
        <end position="361"/>
    </location>
</feature>
<dbReference type="SMART" id="SM00382">
    <property type="entry name" value="AAA"/>
    <property type="match status" value="1"/>
</dbReference>
<dbReference type="InterPro" id="IPR003593">
    <property type="entry name" value="AAA+_ATPase"/>
</dbReference>
<proteinExistence type="inferred from homology"/>
<dbReference type="GO" id="GO:0015833">
    <property type="term" value="P:peptide transport"/>
    <property type="evidence" value="ECO:0007669"/>
    <property type="project" value="InterPro"/>
</dbReference>
<evidence type="ECO:0000256" key="7">
    <source>
        <dbReference type="ARBA" id="ARBA00023136"/>
    </source>
</evidence>
<evidence type="ECO:0000256" key="4">
    <source>
        <dbReference type="ARBA" id="ARBA00022475"/>
    </source>
</evidence>
<dbReference type="PROSITE" id="PS00211">
    <property type="entry name" value="ABC_TRANSPORTER_1"/>
    <property type="match status" value="1"/>
</dbReference>
<gene>
    <name evidence="10" type="ORF">FGL98_14575</name>
</gene>
<evidence type="ECO:0000313" key="11">
    <source>
        <dbReference type="Proteomes" id="UP000320244"/>
    </source>
</evidence>
<dbReference type="FunFam" id="3.40.50.300:FF:000016">
    <property type="entry name" value="Oligopeptide ABC transporter ATP-binding component"/>
    <property type="match status" value="1"/>
</dbReference>
<reference evidence="10 11" key="2">
    <citation type="submission" date="2019-08" db="EMBL/GenBank/DDBJ databases">
        <title>Jejuicoccus antrihumi gen. nov., sp. nov., a new member of the family Dermacoccaceae isolated from a cave.</title>
        <authorList>
            <person name="Schumann P."/>
            <person name="Kim I.S."/>
        </authorList>
    </citation>
    <scope>NUCLEOTIDE SEQUENCE [LARGE SCALE GENOMIC DNA]</scope>
    <source>
        <strain evidence="10 11">C5-26</strain>
    </source>
</reference>
<dbReference type="NCBIfam" id="TIGR01727">
    <property type="entry name" value="oligo_HPY"/>
    <property type="match status" value="1"/>
</dbReference>
<comment type="similarity">
    <text evidence="2">Belongs to the ABC transporter superfamily.</text>
</comment>
<dbReference type="InterPro" id="IPR050388">
    <property type="entry name" value="ABC_Ni/Peptide_Import"/>
</dbReference>
<dbReference type="CDD" id="cd03257">
    <property type="entry name" value="ABC_NikE_OppD_transporters"/>
    <property type="match status" value="1"/>
</dbReference>
<reference evidence="10 11" key="1">
    <citation type="submission" date="2019-05" db="EMBL/GenBank/DDBJ databases">
        <authorList>
            <person name="Lee S.D."/>
        </authorList>
    </citation>
    <scope>NUCLEOTIDE SEQUENCE [LARGE SCALE GENOMIC DNA]</scope>
    <source>
        <strain evidence="10 11">C5-26</strain>
    </source>
</reference>
<dbReference type="InterPro" id="IPR003439">
    <property type="entry name" value="ABC_transporter-like_ATP-bd"/>
</dbReference>
<dbReference type="InterPro" id="IPR013563">
    <property type="entry name" value="Oligopep_ABC_C"/>
</dbReference>
<dbReference type="OrthoDB" id="8481147at2"/>
<evidence type="ECO:0000256" key="3">
    <source>
        <dbReference type="ARBA" id="ARBA00022448"/>
    </source>
</evidence>
<comment type="caution">
    <text evidence="10">The sequence shown here is derived from an EMBL/GenBank/DDBJ whole genome shotgun (WGS) entry which is preliminary data.</text>
</comment>
<sequence>MPNSPETNCDALLTVEALTVSVRTREGTANIVRDVSFTVAPGDFVGIVGESGSGKTMTLMNLLRLTHDPNLTVSGHVWFGGEDLLTLSEKRLQEIRGGQIAVIFQDAMTALTPVYTVGWHIAEQLRAHQNTSQKAAHSRAIELLKEVGIPAPEVRVNAYPHELSGGMRQRAVIAMALACEPSILLADEPTTALDVTTQAQILDLMQQLQSRHGSAVIFVTHDVGVVAQAANKVMVMYSGRIVEQGPTQDVLATPQHPYTWGLLGSIPKRGATRRTVRLVSIPGVPPSPLTTHDGCAFADRCAFVHERCVEQPPLVALAKHPDHSDACWLPRSDRESLRARVLVSAQPADPNDTAKRDQGPA</sequence>
<evidence type="ECO:0000313" key="10">
    <source>
        <dbReference type="EMBL" id="TWP35152.1"/>
    </source>
</evidence>
<keyword evidence="11" id="KW-1185">Reference proteome</keyword>
<dbReference type="PANTHER" id="PTHR43297:SF2">
    <property type="entry name" value="DIPEPTIDE TRANSPORT ATP-BINDING PROTEIN DPPD"/>
    <property type="match status" value="1"/>
</dbReference>
<dbReference type="PROSITE" id="PS50893">
    <property type="entry name" value="ABC_TRANSPORTER_2"/>
    <property type="match status" value="1"/>
</dbReference>
<dbReference type="GO" id="GO:0016887">
    <property type="term" value="F:ATP hydrolysis activity"/>
    <property type="evidence" value="ECO:0007669"/>
    <property type="project" value="InterPro"/>
</dbReference>
<organism evidence="10 11">
    <name type="scientific">Leekyejoonella antrihumi</name>
    <dbReference type="NCBI Taxonomy" id="1660198"/>
    <lineage>
        <taxon>Bacteria</taxon>
        <taxon>Bacillati</taxon>
        <taxon>Actinomycetota</taxon>
        <taxon>Actinomycetes</taxon>
        <taxon>Micrococcales</taxon>
        <taxon>Dermacoccaceae</taxon>
        <taxon>Leekyejoonella</taxon>
    </lineage>
</organism>
<dbReference type="GO" id="GO:0005524">
    <property type="term" value="F:ATP binding"/>
    <property type="evidence" value="ECO:0007669"/>
    <property type="project" value="UniProtKB-KW"/>
</dbReference>